<evidence type="ECO:0000259" key="10">
    <source>
        <dbReference type="PROSITE" id="PS51093"/>
    </source>
</evidence>
<comment type="subcellular location">
    <subcellularLocation>
        <location evidence="2">Cell membrane</location>
        <topology evidence="2">Multi-pass membrane protein</topology>
    </subcellularLocation>
    <subcellularLocation>
        <location evidence="1">Cytoplasm</location>
    </subcellularLocation>
</comment>
<evidence type="ECO:0000256" key="2">
    <source>
        <dbReference type="ARBA" id="ARBA00004651"/>
    </source>
</evidence>
<dbReference type="InterPro" id="IPR011055">
    <property type="entry name" value="Dup_hybrid_motif"/>
</dbReference>
<evidence type="ECO:0000256" key="3">
    <source>
        <dbReference type="ARBA" id="ARBA00022448"/>
    </source>
</evidence>
<keyword evidence="5 11" id="KW-0808">Transferase</keyword>
<keyword evidence="8" id="KW-0418">Kinase</keyword>
<evidence type="ECO:0000256" key="1">
    <source>
        <dbReference type="ARBA" id="ARBA00004496"/>
    </source>
</evidence>
<keyword evidence="3" id="KW-0813">Transport</keyword>
<organism evidence="11 12">
    <name type="scientific">Streptococcus pseudoporcinus</name>
    <dbReference type="NCBI Taxonomy" id="361101"/>
    <lineage>
        <taxon>Bacteria</taxon>
        <taxon>Bacillati</taxon>
        <taxon>Bacillota</taxon>
        <taxon>Bacilli</taxon>
        <taxon>Lactobacillales</taxon>
        <taxon>Streptococcaceae</taxon>
        <taxon>Streptococcus</taxon>
    </lineage>
</organism>
<dbReference type="EC" id="2.7.1.69" evidence="11"/>
<dbReference type="AlphaFoldDB" id="A0A4U9Y6N9"/>
<dbReference type="InterPro" id="IPR001127">
    <property type="entry name" value="PTS_EIIA_1_perm"/>
</dbReference>
<dbReference type="GO" id="GO:0016301">
    <property type="term" value="F:kinase activity"/>
    <property type="evidence" value="ECO:0007669"/>
    <property type="project" value="UniProtKB-KW"/>
</dbReference>
<dbReference type="Gene3D" id="2.70.70.10">
    <property type="entry name" value="Glucose Permease (Domain IIA)"/>
    <property type="match status" value="1"/>
</dbReference>
<dbReference type="PANTHER" id="PTHR45008">
    <property type="entry name" value="PTS SYSTEM GLUCOSE-SPECIFIC EIIA COMPONENT"/>
    <property type="match status" value="1"/>
</dbReference>
<dbReference type="EMBL" id="CABEHT010000001">
    <property type="protein sequence ID" value="VTS22430.1"/>
    <property type="molecule type" value="Genomic_DNA"/>
</dbReference>
<dbReference type="PROSITE" id="PS00371">
    <property type="entry name" value="PTS_EIIA_TYPE_1_HIS"/>
    <property type="match status" value="1"/>
</dbReference>
<dbReference type="GO" id="GO:0005886">
    <property type="term" value="C:plasma membrane"/>
    <property type="evidence" value="ECO:0007669"/>
    <property type="project" value="UniProtKB-SubCell"/>
</dbReference>
<proteinExistence type="predicted"/>
<dbReference type="FunFam" id="2.70.70.10:FF:000001">
    <property type="entry name" value="PTS system glucose-specific IIA component"/>
    <property type="match status" value="1"/>
</dbReference>
<keyword evidence="7" id="KW-0812">Transmembrane</keyword>
<name>A0A4U9Y6N9_9STRE</name>
<dbReference type="InterPro" id="IPR050890">
    <property type="entry name" value="PTS_EIIA_component"/>
</dbReference>
<keyword evidence="4" id="KW-0762">Sugar transport</keyword>
<keyword evidence="9" id="KW-0472">Membrane</keyword>
<sequence length="191" mass="20303">MVAISFVAGFTLTYLFGFEDEDSDTRPNKVETEEISANTKKDEDIIFSPLDGQLLALDQVNDPVFASGAMGKGVAIKPSGNSLYAPLGGRVEVVFETGHAFAITSARGAEVLIHIGIDTVSMAGLGFEPLVSVGQEVKKGDLLARFDSAKIKAAGLEDVTMVVLTNTSDYEEITIVGATELSHGQELFMAR</sequence>
<feature type="domain" description="PTS EIIA type-1" evidence="10">
    <location>
        <begin position="62"/>
        <end position="166"/>
    </location>
</feature>
<evidence type="ECO:0000256" key="7">
    <source>
        <dbReference type="ARBA" id="ARBA00022692"/>
    </source>
</evidence>
<dbReference type="GO" id="GO:0005737">
    <property type="term" value="C:cytoplasm"/>
    <property type="evidence" value="ECO:0007669"/>
    <property type="project" value="UniProtKB-SubCell"/>
</dbReference>
<accession>A0A4U9Y6N9</accession>
<dbReference type="PROSITE" id="PS51093">
    <property type="entry name" value="PTS_EIIA_TYPE_1"/>
    <property type="match status" value="1"/>
</dbReference>
<dbReference type="Pfam" id="PF00358">
    <property type="entry name" value="PTS_EIIA_1"/>
    <property type="match status" value="1"/>
</dbReference>
<evidence type="ECO:0000256" key="6">
    <source>
        <dbReference type="ARBA" id="ARBA00022683"/>
    </source>
</evidence>
<dbReference type="GO" id="GO:0009401">
    <property type="term" value="P:phosphoenolpyruvate-dependent sugar phosphotransferase system"/>
    <property type="evidence" value="ECO:0007669"/>
    <property type="project" value="UniProtKB-KW"/>
</dbReference>
<evidence type="ECO:0000313" key="12">
    <source>
        <dbReference type="Proteomes" id="UP000394068"/>
    </source>
</evidence>
<dbReference type="PANTHER" id="PTHR45008:SF1">
    <property type="entry name" value="PTS SYSTEM GLUCOSE-SPECIFIC EIIA COMPONENT"/>
    <property type="match status" value="1"/>
</dbReference>
<gene>
    <name evidence="11" type="primary">scrA</name>
    <name evidence="11" type="ORF">NCTC5386_01893</name>
</gene>
<reference evidence="11 12" key="1">
    <citation type="submission" date="2019-05" db="EMBL/GenBank/DDBJ databases">
        <authorList>
            <consortium name="Pathogen Informatics"/>
        </authorList>
    </citation>
    <scope>NUCLEOTIDE SEQUENCE [LARGE SCALE GENOMIC DNA]</scope>
    <source>
        <strain evidence="11 12">NCTC5386</strain>
    </source>
</reference>
<keyword evidence="9" id="KW-1133">Transmembrane helix</keyword>
<keyword evidence="6" id="KW-0598">Phosphotransferase system</keyword>
<evidence type="ECO:0000256" key="4">
    <source>
        <dbReference type="ARBA" id="ARBA00022597"/>
    </source>
</evidence>
<evidence type="ECO:0000256" key="5">
    <source>
        <dbReference type="ARBA" id="ARBA00022679"/>
    </source>
</evidence>
<dbReference type="EC" id="2.7.1.-" evidence="11"/>
<dbReference type="NCBIfam" id="TIGR00830">
    <property type="entry name" value="PTBA"/>
    <property type="match status" value="1"/>
</dbReference>
<dbReference type="Proteomes" id="UP000394068">
    <property type="component" value="Unassembled WGS sequence"/>
</dbReference>
<evidence type="ECO:0000313" key="11">
    <source>
        <dbReference type="EMBL" id="VTS22430.1"/>
    </source>
</evidence>
<dbReference type="SUPFAM" id="SSF51261">
    <property type="entry name" value="Duplicated hybrid motif"/>
    <property type="match status" value="1"/>
</dbReference>
<evidence type="ECO:0000256" key="9">
    <source>
        <dbReference type="ARBA" id="ARBA00022989"/>
    </source>
</evidence>
<protein>
    <submittedName>
        <fullName evidence="11">PTS system sucrose-specific transporter subunit IIABC</fullName>
        <ecNumber evidence="11">2.7.1.-</ecNumber>
        <ecNumber evidence="11">2.7.1.69</ecNumber>
    </submittedName>
</protein>
<evidence type="ECO:0000256" key="8">
    <source>
        <dbReference type="ARBA" id="ARBA00022777"/>
    </source>
</evidence>